<evidence type="ECO:0000313" key="2">
    <source>
        <dbReference type="Proteomes" id="UP000199597"/>
    </source>
</evidence>
<organism evidence="1 2">
    <name type="scientific">Brevibacterium siliguriense</name>
    <dbReference type="NCBI Taxonomy" id="1136497"/>
    <lineage>
        <taxon>Bacteria</taxon>
        <taxon>Bacillati</taxon>
        <taxon>Actinomycetota</taxon>
        <taxon>Actinomycetes</taxon>
        <taxon>Micrococcales</taxon>
        <taxon>Brevibacteriaceae</taxon>
        <taxon>Brevibacterium</taxon>
    </lineage>
</organism>
<dbReference type="EMBL" id="LT629766">
    <property type="protein sequence ID" value="SDT14624.1"/>
    <property type="molecule type" value="Genomic_DNA"/>
</dbReference>
<sequence length="45" mass="4995">MFCQLGMHETARKLRTVGPVPAQYLSITVGARQSLFNCTVQTVQL</sequence>
<protein>
    <submittedName>
        <fullName evidence="1">Uncharacterized protein</fullName>
    </submittedName>
</protein>
<dbReference type="AlphaFoldDB" id="A0A1H1XZI0"/>
<name>A0A1H1XZI0_9MICO</name>
<reference evidence="2" key="1">
    <citation type="submission" date="2016-10" db="EMBL/GenBank/DDBJ databases">
        <authorList>
            <person name="Varghese N."/>
            <person name="Submissions S."/>
        </authorList>
    </citation>
    <scope>NUCLEOTIDE SEQUENCE [LARGE SCALE GENOMIC DNA]</scope>
    <source>
        <strain evidence="2">DSM 23676</strain>
    </source>
</reference>
<evidence type="ECO:0000313" key="1">
    <source>
        <dbReference type="EMBL" id="SDT14624.1"/>
    </source>
</evidence>
<gene>
    <name evidence="1" type="ORF">SAMN04489752_3493</name>
</gene>
<accession>A0A1H1XZI0</accession>
<keyword evidence="2" id="KW-1185">Reference proteome</keyword>
<dbReference type="STRING" id="1136497.SAMN04489752_3493"/>
<proteinExistence type="predicted"/>
<dbReference type="Proteomes" id="UP000199597">
    <property type="component" value="Chromosome I"/>
</dbReference>